<feature type="transmembrane region" description="Helical" evidence="1">
    <location>
        <begin position="6"/>
        <end position="24"/>
    </location>
</feature>
<dbReference type="OrthoDB" id="9803832at2"/>
<evidence type="ECO:0008006" key="5">
    <source>
        <dbReference type="Google" id="ProtNLM"/>
    </source>
</evidence>
<gene>
    <name evidence="3" type="ORF">A5888_003469</name>
    <name evidence="2" type="ORF">A5888_003763</name>
</gene>
<dbReference type="PANTHER" id="PTHR38446">
    <property type="entry name" value="BLL0914 PROTEIN"/>
    <property type="match status" value="1"/>
</dbReference>
<name>A0A242K310_9ENTE</name>
<protein>
    <recommendedName>
        <fullName evidence="5">Integral membrane protein</fullName>
    </recommendedName>
</protein>
<dbReference type="InterPro" id="IPR009732">
    <property type="entry name" value="DUF1304"/>
</dbReference>
<reference evidence="2" key="1">
    <citation type="submission" date="2017-05" db="EMBL/GenBank/DDBJ databases">
        <title>The Genome Sequence of Enterococcus sp. 9E7_DIV0242.</title>
        <authorList>
            <consortium name="The Broad Institute Genomics Platform"/>
            <consortium name="The Broad Institute Genomic Center for Infectious Diseases"/>
            <person name="Earl A."/>
            <person name="Manson A."/>
            <person name="Schwartman J."/>
            <person name="Gilmore M."/>
            <person name="Abouelleil A."/>
            <person name="Cao P."/>
            <person name="Chapman S."/>
            <person name="Cusick C."/>
            <person name="Shea T."/>
            <person name="Young S."/>
            <person name="Neafsey D."/>
            <person name="Nusbaum C."/>
            <person name="Birren B."/>
        </authorList>
    </citation>
    <scope>NUCLEOTIDE SEQUENCE [LARGE SCALE GENOMIC DNA]</scope>
    <source>
        <strain evidence="2">9E7_DIV0242</strain>
    </source>
</reference>
<evidence type="ECO:0000313" key="3">
    <source>
        <dbReference type="EMBL" id="WYJ91701.1"/>
    </source>
</evidence>
<dbReference type="EMBL" id="CP147247">
    <property type="protein sequence ID" value="WYJ91701.1"/>
    <property type="molecule type" value="Genomic_DNA"/>
</dbReference>
<reference evidence="3" key="3">
    <citation type="submission" date="2024-03" db="EMBL/GenBank/DDBJ databases">
        <title>The Genome Sequence of Enterococcus sp. DIV0242b.</title>
        <authorList>
            <consortium name="The Broad Institute Genomics Platform"/>
            <consortium name="The Broad Institute Microbial Omics Core"/>
            <consortium name="The Broad Institute Genomic Center for Infectious Diseases"/>
            <person name="Earl A."/>
            <person name="Manson A."/>
            <person name="Gilmore M."/>
            <person name="Schwartman J."/>
            <person name="Shea T."/>
            <person name="Abouelleil A."/>
            <person name="Cao P."/>
            <person name="Chapman S."/>
            <person name="Cusick C."/>
            <person name="Young S."/>
            <person name="Neafsey D."/>
            <person name="Nusbaum C."/>
            <person name="Birren B."/>
        </authorList>
    </citation>
    <scope>NUCLEOTIDE SEQUENCE</scope>
    <source>
        <strain evidence="3">9E7_DIV0242</strain>
    </source>
</reference>
<dbReference type="RefSeq" id="WP_086350743.1">
    <property type="nucleotide sequence ID" value="NZ_CP147247.1"/>
</dbReference>
<proteinExistence type="predicted"/>
<dbReference type="Proteomes" id="UP000195141">
    <property type="component" value="Chromosome"/>
</dbReference>
<reference evidence="3" key="2">
    <citation type="submission" date="2017-05" db="EMBL/GenBank/DDBJ databases">
        <authorList>
            <consortium name="The Broad Institute Genomics Platform"/>
            <consortium name="The Broad Institute Genomic Center for Infectious Diseases"/>
            <person name="Earl A."/>
            <person name="Manson A."/>
            <person name="Schwartman J."/>
            <person name="Gilmore M."/>
            <person name="Abouelleil A."/>
            <person name="Cao P."/>
            <person name="Chapman S."/>
            <person name="Cusick C."/>
            <person name="Shea T."/>
            <person name="Young S."/>
            <person name="Neafsey D."/>
            <person name="Nusbaum C."/>
            <person name="Birren B."/>
        </authorList>
    </citation>
    <scope>NUCLEOTIDE SEQUENCE</scope>
    <source>
        <strain evidence="3">9E7_DIV0242</strain>
    </source>
</reference>
<organism evidence="2">
    <name type="scientific">Candidatus Enterococcus clewellii</name>
    <dbReference type="NCBI Taxonomy" id="1834193"/>
    <lineage>
        <taxon>Bacteria</taxon>
        <taxon>Bacillati</taxon>
        <taxon>Bacillota</taxon>
        <taxon>Bacilli</taxon>
        <taxon>Lactobacillales</taxon>
        <taxon>Enterococcaceae</taxon>
        <taxon>Enterococcus</taxon>
    </lineage>
</organism>
<evidence type="ECO:0000313" key="4">
    <source>
        <dbReference type="Proteomes" id="UP000195141"/>
    </source>
</evidence>
<evidence type="ECO:0000313" key="2">
    <source>
        <dbReference type="EMBL" id="OTP11664.1"/>
    </source>
</evidence>
<accession>A0A242K310</accession>
<feature type="transmembrane region" description="Helical" evidence="1">
    <location>
        <begin position="81"/>
        <end position="98"/>
    </location>
</feature>
<feature type="transmembrane region" description="Helical" evidence="1">
    <location>
        <begin position="58"/>
        <end position="75"/>
    </location>
</feature>
<dbReference type="EMBL" id="NGMM01000007">
    <property type="protein sequence ID" value="OTP11664.1"/>
    <property type="molecule type" value="Genomic_DNA"/>
</dbReference>
<dbReference type="Pfam" id="PF06993">
    <property type="entry name" value="DUF1304"/>
    <property type="match status" value="1"/>
</dbReference>
<dbReference type="AlphaFoldDB" id="A0A242K310"/>
<keyword evidence="1" id="KW-0812">Transmembrane</keyword>
<evidence type="ECO:0000256" key="1">
    <source>
        <dbReference type="SAM" id="Phobius"/>
    </source>
</evidence>
<sequence length="123" mass="13262">MSLSLIPTLLIGIVALEHFYIMYLETIATTSQKTAETFGVSTDELRTPTISVLLKNQGIYNGMLALGLFYSLFFASAPLEMSAVFLTIIVVVALYGGLTSSKSIILKQGGPALLALVTLFLLR</sequence>
<keyword evidence="1" id="KW-1133">Transmembrane helix</keyword>
<keyword evidence="1" id="KW-0472">Membrane</keyword>
<keyword evidence="4" id="KW-1185">Reference proteome</keyword>
<dbReference type="PANTHER" id="PTHR38446:SF1">
    <property type="entry name" value="BLL0914 PROTEIN"/>
    <property type="match status" value="1"/>
</dbReference>